<dbReference type="SMART" id="SM00710">
    <property type="entry name" value="PbH1"/>
    <property type="match status" value="4"/>
</dbReference>
<sequence>MRLRPAVGLTAAGLIAVLGLPVPVAAAEVTTLYVGAGTGCSDTGTGTRAVPYCTIGAAAEAVEPGQTVRIAPGRYPEQVTITRSGTPGHPITFRGEDPGRPGKVSEVVVGTSVPGPTIAMKGVHDVVVGSMRLRSTEGAVAVTDSSAVTVDRMFASGPEKTPTTTPAVALSGATSDVTISRNSFVSTGGVLVGAGARRTLVTTNEIDGSAEAAIRVVDAPGTAVTHNTLSGNRGPGTVLAGGSGDAVLKNNVFSSNGADAAWSGLELSVSEASTRGTAADYNSVHGSGQAAYLWAGARHTLAAFTDATGQGAHDTDVTVDFPGSHSTYSPLYEGSPAIDSADPSAPGALGTDLLGLPALDDPKVANTGPQGGVRDRGAYEFQGLHQVEADPDLNQGPYPLTVNTTVRTDESWGAPLSYTYDFGDGTPPVVTTESELAHTFTAKGDYAILVTATDSLGRRLASVPASEGAYQARISVRDPGPLTAALAVAAPGPNLERTFDTSGSTSPWKITKYTLDPGDGTPAESSIFEGFGHVYAEPGTYTATLTVTDQAGRTASATAGVTAAYTPAGFVPVPPKRLLDTREPMMGRPWPLGPGESRVIGMDAPAGATAGVVNVTATNAGTDTHIDVRPWKGRPTGTSNLNVGPGQTVANLVTVPLDSNGGYFEISNNAGAVDVIIDFFGYYEPDAADRFTPLTPVRLLDTRQGGAKVGPGASVPLQVTGAGGVPAGAHAVVLNVTATEPTDTGYLAVRPSGQDGRPSTSNLNFRPGQTVPNQVIVPLGADGKVEIFNNSGATHVVADVAGYYGADGKGLFTPVTPVRLQDTRTAGGPVPAYGSRSVQAGGAAGVPADAVAGVFNLTVTGAGADGHVIGHPDGSAVPGTSSVNFTAGGTASDHAQLPLGANGRIDLVNRSAGGMHLITDLFGYFTNA</sequence>
<dbReference type="SUPFAM" id="SSF51126">
    <property type="entry name" value="Pectin lyase-like"/>
    <property type="match status" value="1"/>
</dbReference>
<keyword evidence="2" id="KW-0732">Signal</keyword>
<dbReference type="InterPro" id="IPR022409">
    <property type="entry name" value="PKD/Chitinase_dom"/>
</dbReference>
<dbReference type="InterPro" id="IPR006626">
    <property type="entry name" value="PbH1"/>
</dbReference>
<gene>
    <name evidence="4" type="ORF">OG469_18080</name>
</gene>
<dbReference type="Pfam" id="PF00801">
    <property type="entry name" value="PKD"/>
    <property type="match status" value="1"/>
</dbReference>
<dbReference type="Gene3D" id="2.160.20.10">
    <property type="entry name" value="Single-stranded right-handed beta-helix, Pectin lyase-like"/>
    <property type="match status" value="1"/>
</dbReference>
<dbReference type="CDD" id="cd00146">
    <property type="entry name" value="PKD"/>
    <property type="match status" value="2"/>
</dbReference>
<dbReference type="Gene3D" id="2.60.40.10">
    <property type="entry name" value="Immunoglobulins"/>
    <property type="match status" value="2"/>
</dbReference>
<dbReference type="Pfam" id="PF18911">
    <property type="entry name" value="PKD_4"/>
    <property type="match status" value="1"/>
</dbReference>
<dbReference type="EMBL" id="CP108482">
    <property type="protein sequence ID" value="WUS57250.1"/>
    <property type="molecule type" value="Genomic_DNA"/>
</dbReference>
<dbReference type="Pfam" id="PF13229">
    <property type="entry name" value="Beta_helix"/>
    <property type="match status" value="1"/>
</dbReference>
<feature type="domain" description="PKD" evidence="3">
    <location>
        <begin position="413"/>
        <end position="457"/>
    </location>
</feature>
<evidence type="ECO:0000256" key="1">
    <source>
        <dbReference type="SAM" id="MobiDB-lite"/>
    </source>
</evidence>
<evidence type="ECO:0000259" key="3">
    <source>
        <dbReference type="PROSITE" id="PS50093"/>
    </source>
</evidence>
<keyword evidence="5" id="KW-1185">Reference proteome</keyword>
<evidence type="ECO:0000313" key="5">
    <source>
        <dbReference type="Proteomes" id="UP001432014"/>
    </source>
</evidence>
<dbReference type="InterPro" id="IPR012334">
    <property type="entry name" value="Pectin_lyas_fold"/>
</dbReference>
<dbReference type="SUPFAM" id="SSF49299">
    <property type="entry name" value="PKD domain"/>
    <property type="match status" value="2"/>
</dbReference>
<name>A0ABZ1W8S1_9ACTN</name>
<protein>
    <submittedName>
        <fullName evidence="4">PKD domain-containing protein</fullName>
    </submittedName>
</protein>
<evidence type="ECO:0000313" key="4">
    <source>
        <dbReference type="EMBL" id="WUS57250.1"/>
    </source>
</evidence>
<dbReference type="Proteomes" id="UP001432014">
    <property type="component" value="Chromosome"/>
</dbReference>
<reference evidence="4 5" key="1">
    <citation type="submission" date="2022-10" db="EMBL/GenBank/DDBJ databases">
        <title>The complete genomes of actinobacterial strains from the NBC collection.</title>
        <authorList>
            <person name="Joergensen T.S."/>
            <person name="Alvarez Arevalo M."/>
            <person name="Sterndorff E.B."/>
            <person name="Faurdal D."/>
            <person name="Vuksanovic O."/>
            <person name="Mourched A.-S."/>
            <person name="Charusanti P."/>
            <person name="Shaw S."/>
            <person name="Blin K."/>
            <person name="Weber T."/>
        </authorList>
    </citation>
    <scope>NUCLEOTIDE SEQUENCE [LARGE SCALE GENOMIC DNA]</scope>
    <source>
        <strain evidence="4 5">NBC_01247</strain>
    </source>
</reference>
<dbReference type="RefSeq" id="WP_329497379.1">
    <property type="nucleotide sequence ID" value="NZ_CP108460.1"/>
</dbReference>
<dbReference type="InterPro" id="IPR013783">
    <property type="entry name" value="Ig-like_fold"/>
</dbReference>
<accession>A0ABZ1W8S1</accession>
<evidence type="ECO:0000256" key="2">
    <source>
        <dbReference type="SAM" id="SignalP"/>
    </source>
</evidence>
<feature type="chain" id="PRO_5046802831" evidence="2">
    <location>
        <begin position="27"/>
        <end position="928"/>
    </location>
</feature>
<proteinExistence type="predicted"/>
<feature type="domain" description="PKD" evidence="3">
    <location>
        <begin position="494"/>
        <end position="562"/>
    </location>
</feature>
<organism evidence="4 5">
    <name type="scientific">Kitasatospora herbaricolor</name>
    <dbReference type="NCBI Taxonomy" id="68217"/>
    <lineage>
        <taxon>Bacteria</taxon>
        <taxon>Bacillati</taxon>
        <taxon>Actinomycetota</taxon>
        <taxon>Actinomycetes</taxon>
        <taxon>Kitasatosporales</taxon>
        <taxon>Streptomycetaceae</taxon>
        <taxon>Kitasatospora</taxon>
    </lineage>
</organism>
<feature type="region of interest" description="Disordered" evidence="1">
    <location>
        <begin position="624"/>
        <end position="643"/>
    </location>
</feature>
<dbReference type="SMART" id="SM00089">
    <property type="entry name" value="PKD"/>
    <property type="match status" value="2"/>
</dbReference>
<dbReference type="InterPro" id="IPR011050">
    <property type="entry name" value="Pectin_lyase_fold/virulence"/>
</dbReference>
<dbReference type="InterPro" id="IPR000601">
    <property type="entry name" value="PKD_dom"/>
</dbReference>
<dbReference type="PROSITE" id="PS50093">
    <property type="entry name" value="PKD"/>
    <property type="match status" value="2"/>
</dbReference>
<dbReference type="InterPro" id="IPR035986">
    <property type="entry name" value="PKD_dom_sf"/>
</dbReference>
<feature type="signal peptide" evidence="2">
    <location>
        <begin position="1"/>
        <end position="26"/>
    </location>
</feature>
<dbReference type="InterPro" id="IPR039448">
    <property type="entry name" value="Beta_helix"/>
</dbReference>